<dbReference type="InterPro" id="IPR007278">
    <property type="entry name" value="DUF397"/>
</dbReference>
<accession>A0ABV9TWV8</accession>
<gene>
    <name evidence="2" type="ORF">ACFPCY_15010</name>
</gene>
<dbReference type="RefSeq" id="WP_378255472.1">
    <property type="nucleotide sequence ID" value="NZ_JBHSIT010000004.1"/>
</dbReference>
<evidence type="ECO:0000313" key="2">
    <source>
        <dbReference type="EMBL" id="MFC4908637.1"/>
    </source>
</evidence>
<protein>
    <submittedName>
        <fullName evidence="2">DUF397 domain-containing protein</fullName>
    </submittedName>
</protein>
<proteinExistence type="predicted"/>
<keyword evidence="3" id="KW-1185">Reference proteome</keyword>
<dbReference type="Pfam" id="PF04149">
    <property type="entry name" value="DUF397"/>
    <property type="match status" value="1"/>
</dbReference>
<evidence type="ECO:0000313" key="3">
    <source>
        <dbReference type="Proteomes" id="UP001595872"/>
    </source>
</evidence>
<reference evidence="3" key="1">
    <citation type="journal article" date="2019" name="Int. J. Syst. Evol. Microbiol.">
        <title>The Global Catalogue of Microorganisms (GCM) 10K type strain sequencing project: providing services to taxonomists for standard genome sequencing and annotation.</title>
        <authorList>
            <consortium name="The Broad Institute Genomics Platform"/>
            <consortium name="The Broad Institute Genome Sequencing Center for Infectious Disease"/>
            <person name="Wu L."/>
            <person name="Ma J."/>
        </authorList>
    </citation>
    <scope>NUCLEOTIDE SEQUENCE [LARGE SCALE GENOMIC DNA]</scope>
    <source>
        <strain evidence="3">KLKA75</strain>
    </source>
</reference>
<comment type="caution">
    <text evidence="2">The sequence shown here is derived from an EMBL/GenBank/DDBJ whole genome shotgun (WGS) entry which is preliminary data.</text>
</comment>
<dbReference type="EMBL" id="JBHSIT010000004">
    <property type="protein sequence ID" value="MFC4908637.1"/>
    <property type="molecule type" value="Genomic_DNA"/>
</dbReference>
<name>A0ABV9TWV8_9ACTN</name>
<feature type="domain" description="DUF397" evidence="1">
    <location>
        <begin position="3"/>
        <end position="56"/>
    </location>
</feature>
<sequence>MTAWRKSSHSGTDPESDCVEVAASSVHVAVRDSKEPEGPRLRVGASEWGALLASIKLRRS</sequence>
<organism evidence="2 3">
    <name type="scientific">Actinomadura gamaensis</name>
    <dbReference type="NCBI Taxonomy" id="1763541"/>
    <lineage>
        <taxon>Bacteria</taxon>
        <taxon>Bacillati</taxon>
        <taxon>Actinomycetota</taxon>
        <taxon>Actinomycetes</taxon>
        <taxon>Streptosporangiales</taxon>
        <taxon>Thermomonosporaceae</taxon>
        <taxon>Actinomadura</taxon>
    </lineage>
</organism>
<dbReference type="Proteomes" id="UP001595872">
    <property type="component" value="Unassembled WGS sequence"/>
</dbReference>
<evidence type="ECO:0000259" key="1">
    <source>
        <dbReference type="Pfam" id="PF04149"/>
    </source>
</evidence>